<dbReference type="EMBL" id="WSSB01000003">
    <property type="protein sequence ID" value="MXR36231.1"/>
    <property type="molecule type" value="Genomic_DNA"/>
</dbReference>
<dbReference type="AlphaFoldDB" id="A0A845BP67"/>
<sequence length="104" mass="11251">MKVLNKYLSAFLVVASLIPIGACSATREHQSTGQYMDDSVITGHVKTAIFNDPALKVTEITVQTYMGRVQLSGFVHSKADAARAVQLTRGVNGVKSVEDDLQIK</sequence>
<gene>
    <name evidence="3" type="ORF">GQF02_04485</name>
</gene>
<dbReference type="InterPro" id="IPR007055">
    <property type="entry name" value="BON_dom"/>
</dbReference>
<protein>
    <submittedName>
        <fullName evidence="3">BON domain-containing protein</fullName>
    </submittedName>
</protein>
<dbReference type="RefSeq" id="WP_124736413.1">
    <property type="nucleotide sequence ID" value="NZ_WSSB01000003.1"/>
</dbReference>
<feature type="domain" description="BON" evidence="2">
    <location>
        <begin position="37"/>
        <end position="104"/>
    </location>
</feature>
<organism evidence="3 4">
    <name type="scientific">Craterilacuibacter sinensis</name>
    <dbReference type="NCBI Taxonomy" id="2686017"/>
    <lineage>
        <taxon>Bacteria</taxon>
        <taxon>Pseudomonadati</taxon>
        <taxon>Pseudomonadota</taxon>
        <taxon>Betaproteobacteria</taxon>
        <taxon>Neisseriales</taxon>
        <taxon>Neisseriaceae</taxon>
        <taxon>Craterilacuibacter</taxon>
    </lineage>
</organism>
<dbReference type="InterPro" id="IPR051686">
    <property type="entry name" value="Lipoprotein_DolP"/>
</dbReference>
<keyword evidence="4" id="KW-1185">Reference proteome</keyword>
<feature type="chain" id="PRO_5032353307" evidence="1">
    <location>
        <begin position="25"/>
        <end position="104"/>
    </location>
</feature>
<evidence type="ECO:0000313" key="4">
    <source>
        <dbReference type="Proteomes" id="UP000467214"/>
    </source>
</evidence>
<keyword evidence="1" id="KW-0732">Signal</keyword>
<reference evidence="3 4" key="1">
    <citation type="submission" date="2019-12" db="EMBL/GenBank/DDBJ databases">
        <title>Neisseriaceae gen. nov. sp. Genome sequencing and assembly.</title>
        <authorList>
            <person name="Liu Z."/>
            <person name="Li A."/>
        </authorList>
    </citation>
    <scope>NUCLEOTIDE SEQUENCE [LARGE SCALE GENOMIC DNA]</scope>
    <source>
        <strain evidence="3 4">B2N2-7</strain>
    </source>
</reference>
<proteinExistence type="predicted"/>
<comment type="caution">
    <text evidence="3">The sequence shown here is derived from an EMBL/GenBank/DDBJ whole genome shotgun (WGS) entry which is preliminary data.</text>
</comment>
<dbReference type="PANTHER" id="PTHR34606:SF16">
    <property type="entry name" value="BON DOMAIN-CONTAINING PROTEIN"/>
    <property type="match status" value="1"/>
</dbReference>
<dbReference type="Gene3D" id="3.30.1340.30">
    <property type="match status" value="1"/>
</dbReference>
<name>A0A845BP67_9NEIS</name>
<dbReference type="Proteomes" id="UP000467214">
    <property type="component" value="Unassembled WGS sequence"/>
</dbReference>
<evidence type="ECO:0000259" key="2">
    <source>
        <dbReference type="PROSITE" id="PS50914"/>
    </source>
</evidence>
<feature type="signal peptide" evidence="1">
    <location>
        <begin position="1"/>
        <end position="24"/>
    </location>
</feature>
<evidence type="ECO:0000313" key="3">
    <source>
        <dbReference type="EMBL" id="MXR36231.1"/>
    </source>
</evidence>
<dbReference type="Pfam" id="PF04972">
    <property type="entry name" value="BON"/>
    <property type="match status" value="1"/>
</dbReference>
<dbReference type="SMART" id="SM00749">
    <property type="entry name" value="BON"/>
    <property type="match status" value="1"/>
</dbReference>
<evidence type="ECO:0000256" key="1">
    <source>
        <dbReference type="SAM" id="SignalP"/>
    </source>
</evidence>
<dbReference type="PROSITE" id="PS50914">
    <property type="entry name" value="BON"/>
    <property type="match status" value="1"/>
</dbReference>
<dbReference type="PANTHER" id="PTHR34606">
    <property type="entry name" value="BON DOMAIN-CONTAINING PROTEIN"/>
    <property type="match status" value="1"/>
</dbReference>
<accession>A0A845BP67</accession>
<dbReference type="InterPro" id="IPR014004">
    <property type="entry name" value="Transpt-assoc_nodulatn_dom_bac"/>
</dbReference>